<dbReference type="InterPro" id="IPR050951">
    <property type="entry name" value="Retrovirus_Pol_polyprotein"/>
</dbReference>
<organism evidence="3 4">
    <name type="scientific">Plutella xylostella</name>
    <name type="common">Diamondback moth</name>
    <name type="synonym">Plutella maculipennis</name>
    <dbReference type="NCBI Taxonomy" id="51655"/>
    <lineage>
        <taxon>Eukaryota</taxon>
        <taxon>Metazoa</taxon>
        <taxon>Ecdysozoa</taxon>
        <taxon>Arthropoda</taxon>
        <taxon>Hexapoda</taxon>
        <taxon>Insecta</taxon>
        <taxon>Pterygota</taxon>
        <taxon>Neoptera</taxon>
        <taxon>Endopterygota</taxon>
        <taxon>Lepidoptera</taxon>
        <taxon>Glossata</taxon>
        <taxon>Ditrysia</taxon>
        <taxon>Yponomeutoidea</taxon>
        <taxon>Plutellidae</taxon>
        <taxon>Plutella</taxon>
    </lineage>
</organism>
<dbReference type="EC" id="2.7.7.49" evidence="1"/>
<name>A0ABQ7Q6F2_PLUXY</name>
<evidence type="ECO:0000259" key="2">
    <source>
        <dbReference type="PROSITE" id="PS50994"/>
    </source>
</evidence>
<accession>A0ABQ7Q6F2</accession>
<gene>
    <name evidence="3" type="ORF">JYU34_015143</name>
</gene>
<dbReference type="InterPro" id="IPR001584">
    <property type="entry name" value="Integrase_cat-core"/>
</dbReference>
<proteinExistence type="predicted"/>
<comment type="caution">
    <text evidence="3">The sequence shown here is derived from an EMBL/GenBank/DDBJ whole genome shotgun (WGS) entry which is preliminary data.</text>
</comment>
<dbReference type="InterPro" id="IPR036397">
    <property type="entry name" value="RNaseH_sf"/>
</dbReference>
<dbReference type="Gene3D" id="1.10.340.70">
    <property type="match status" value="1"/>
</dbReference>
<dbReference type="Pfam" id="PF00665">
    <property type="entry name" value="rve"/>
    <property type="match status" value="1"/>
</dbReference>
<dbReference type="PANTHER" id="PTHR37984:SF5">
    <property type="entry name" value="PROTEIN NYNRIN-LIKE"/>
    <property type="match status" value="1"/>
</dbReference>
<reference evidence="3 4" key="1">
    <citation type="submission" date="2021-06" db="EMBL/GenBank/DDBJ databases">
        <title>A haploid diamondback moth (Plutella xylostella L.) genome assembly resolves 31 chromosomes and identifies a diamide resistance mutation.</title>
        <authorList>
            <person name="Ward C.M."/>
            <person name="Perry K.D."/>
            <person name="Baker G."/>
            <person name="Powis K."/>
            <person name="Heckel D.G."/>
            <person name="Baxter S.W."/>
        </authorList>
    </citation>
    <scope>NUCLEOTIDE SEQUENCE [LARGE SCALE GENOMIC DNA]</scope>
    <source>
        <strain evidence="3 4">LV</strain>
        <tissue evidence="3">Single pupa</tissue>
    </source>
</reference>
<dbReference type="InterPro" id="IPR041588">
    <property type="entry name" value="Integrase_H2C2"/>
</dbReference>
<feature type="domain" description="Integrase catalytic" evidence="2">
    <location>
        <begin position="266"/>
        <end position="435"/>
    </location>
</feature>
<protein>
    <recommendedName>
        <fullName evidence="1">RNA-directed DNA polymerase</fullName>
        <ecNumber evidence="1">2.7.7.49</ecNumber>
    </recommendedName>
</protein>
<keyword evidence="4" id="KW-1185">Reference proteome</keyword>
<dbReference type="InterPro" id="IPR012337">
    <property type="entry name" value="RNaseH-like_sf"/>
</dbReference>
<evidence type="ECO:0000256" key="1">
    <source>
        <dbReference type="ARBA" id="ARBA00012493"/>
    </source>
</evidence>
<evidence type="ECO:0000313" key="3">
    <source>
        <dbReference type="EMBL" id="KAG7300808.1"/>
    </source>
</evidence>
<dbReference type="PANTHER" id="PTHR37984">
    <property type="entry name" value="PROTEIN CBG26694"/>
    <property type="match status" value="1"/>
</dbReference>
<evidence type="ECO:0000313" key="4">
    <source>
        <dbReference type="Proteomes" id="UP000823941"/>
    </source>
</evidence>
<dbReference type="Gene3D" id="3.30.420.10">
    <property type="entry name" value="Ribonuclease H-like superfamily/Ribonuclease H"/>
    <property type="match status" value="1"/>
</dbReference>
<dbReference type="Proteomes" id="UP000823941">
    <property type="component" value="Chromosome 20"/>
</dbReference>
<dbReference type="Pfam" id="PF17921">
    <property type="entry name" value="Integrase_H2C2"/>
    <property type="match status" value="1"/>
</dbReference>
<dbReference type="EMBL" id="JAHIBW010000020">
    <property type="protein sequence ID" value="KAG7300808.1"/>
    <property type="molecule type" value="Genomic_DNA"/>
</dbReference>
<dbReference type="SUPFAM" id="SSF53098">
    <property type="entry name" value="Ribonuclease H-like"/>
    <property type="match status" value="1"/>
</dbReference>
<sequence>MNNPSSRLTKFRLKLEEYDFEIEYVKGKDNAAADALSRVLLTSDELKGMSEHVVSVMTRRQRSEQKEREVKQNITDDNISEGERCAQPDIVEMVSKPKNSVELVFTSREKLERMIDNERNELFVYDPQRFTIYTCPQSRSCITRDVYVREFEQFCEKTNIKEIYIMKNDSNDKYIQWLANDCNKSNKYKRSGPRIYIIKEKQRINSNDDKLVVMNDFHILPTAGHAGIRRMINNIKKYYTWPKMEQDVKEYVSKCSKCQTQKHSIPVKEPMVVTTTATSAFDKIYLDIVGPLVKDYFNKVYILTIQCELTKYVEAYALDSKDAITVARAFVEGFILRYGIPKEIATDRGTEFLNSVLKEVCGLLKISKLTSTAYHHETIGSLENSHKTLNAFLRIQTNNELKLWSTWVPYWCFSYNTTVHTSTKFTPYELVFGKICNIPSNLVKQVEPLYNCDNYPALVKYRIQKAQEQARQNLIQSKIIRTEKANQTSRSVTYKPNDCILIKNETGNKFENVYNGPYVVLEDLSPNVKVIKDGKVDIVHKNRTKLFVK</sequence>
<dbReference type="PROSITE" id="PS50994">
    <property type="entry name" value="INTEGRASE"/>
    <property type="match status" value="1"/>
</dbReference>